<dbReference type="AlphaFoldDB" id="A0AAW2CY91"/>
<protein>
    <submittedName>
        <fullName evidence="2">Uncharacterized protein</fullName>
    </submittedName>
</protein>
<evidence type="ECO:0000256" key="1">
    <source>
        <dbReference type="SAM" id="MobiDB-lite"/>
    </source>
</evidence>
<feature type="compositionally biased region" description="Acidic residues" evidence="1">
    <location>
        <begin position="128"/>
        <end position="140"/>
    </location>
</feature>
<name>A0AAW2CY91_9ROSI</name>
<sequence length="271" mass="31505">MARAKSKSKGLPCPLKPLNPYTLTLNGKFVKARDSQHYWKFPKLRYDPKTRTMIPGFELLFDCNNKLPKLKKEDANWVPTDWADYMDPDAMTTFLGDAICNIEEEEYWEACQHVLKSPYEVRISDEEGVEAPSDDDEDYDSQYNAIDWGEPPSDREDEDEGLYYEDYDNDVDYYDGDIEDDANAKAEPIDMGSDARSDSENMEWNESEYLPQYIHQSNKGKQDLFSEWMDSIERLDTFVTDKPTDMEIDSEGMDYMDKDPSVLMLTEEGTH</sequence>
<keyword evidence="3" id="KW-1185">Reference proteome</keyword>
<comment type="caution">
    <text evidence="2">The sequence shown here is derived from an EMBL/GenBank/DDBJ whole genome shotgun (WGS) entry which is preliminary data.</text>
</comment>
<dbReference type="EMBL" id="JAZDWU010000005">
    <property type="protein sequence ID" value="KAL0001386.1"/>
    <property type="molecule type" value="Genomic_DNA"/>
</dbReference>
<feature type="region of interest" description="Disordered" evidence="1">
    <location>
        <begin position="128"/>
        <end position="160"/>
    </location>
</feature>
<evidence type="ECO:0000313" key="2">
    <source>
        <dbReference type="EMBL" id="KAL0001386.1"/>
    </source>
</evidence>
<organism evidence="2 3">
    <name type="scientific">Lithocarpus litseifolius</name>
    <dbReference type="NCBI Taxonomy" id="425828"/>
    <lineage>
        <taxon>Eukaryota</taxon>
        <taxon>Viridiplantae</taxon>
        <taxon>Streptophyta</taxon>
        <taxon>Embryophyta</taxon>
        <taxon>Tracheophyta</taxon>
        <taxon>Spermatophyta</taxon>
        <taxon>Magnoliopsida</taxon>
        <taxon>eudicotyledons</taxon>
        <taxon>Gunneridae</taxon>
        <taxon>Pentapetalae</taxon>
        <taxon>rosids</taxon>
        <taxon>fabids</taxon>
        <taxon>Fagales</taxon>
        <taxon>Fagaceae</taxon>
        <taxon>Lithocarpus</taxon>
    </lineage>
</organism>
<evidence type="ECO:0000313" key="3">
    <source>
        <dbReference type="Proteomes" id="UP001459277"/>
    </source>
</evidence>
<gene>
    <name evidence="2" type="ORF">SO802_015167</name>
</gene>
<proteinExistence type="predicted"/>
<reference evidence="2 3" key="1">
    <citation type="submission" date="2024-01" db="EMBL/GenBank/DDBJ databases">
        <title>A telomere-to-telomere, gap-free genome of sweet tea (Lithocarpus litseifolius).</title>
        <authorList>
            <person name="Zhou J."/>
        </authorList>
    </citation>
    <scope>NUCLEOTIDE SEQUENCE [LARGE SCALE GENOMIC DNA]</scope>
    <source>
        <strain evidence="2">Zhou-2022a</strain>
        <tissue evidence="2">Leaf</tissue>
    </source>
</reference>
<accession>A0AAW2CY91</accession>
<dbReference type="Proteomes" id="UP001459277">
    <property type="component" value="Unassembled WGS sequence"/>
</dbReference>